<name>A0A395R8V8_9PSED</name>
<evidence type="ECO:0000313" key="3">
    <source>
        <dbReference type="EMBL" id="RGP56550.1"/>
    </source>
</evidence>
<evidence type="ECO:0000259" key="2">
    <source>
        <dbReference type="Pfam" id="PF09832"/>
    </source>
</evidence>
<reference evidence="3 4" key="1">
    <citation type="journal article" date="2018" name="Syst. Appl. Microbiol.">
        <title>Pseudomonas gallaeciensis sp. nov., isolated from crude-oil-contaminated intertidal sand samples after the Prestige oil spill.</title>
        <authorList>
            <person name="Mulet M."/>
            <person name="Sanchez D."/>
            <person name="Rodriguez A.C."/>
            <person name="Nogales B."/>
            <person name="Bosch R."/>
            <person name="Busquets A."/>
            <person name="Gomila M."/>
            <person name="Lalucat J."/>
            <person name="Garcia-Valdes E."/>
        </authorList>
    </citation>
    <scope>NUCLEOTIDE SEQUENCE [LARGE SCALE GENOMIC DNA]</scope>
    <source>
        <strain evidence="3 4">V113</strain>
    </source>
</reference>
<protein>
    <recommendedName>
        <fullName evidence="2">DUF2059 domain-containing protein</fullName>
    </recommendedName>
</protein>
<dbReference type="OrthoDB" id="490569at2"/>
<accession>A0A395R8V8</accession>
<evidence type="ECO:0000313" key="4">
    <source>
        <dbReference type="Proteomes" id="UP000265411"/>
    </source>
</evidence>
<keyword evidence="1" id="KW-0732">Signal</keyword>
<feature type="domain" description="DUF2059" evidence="2">
    <location>
        <begin position="90"/>
        <end position="148"/>
    </location>
</feature>
<dbReference type="InterPro" id="IPR018637">
    <property type="entry name" value="DUF2059"/>
</dbReference>
<feature type="signal peptide" evidence="1">
    <location>
        <begin position="1"/>
        <end position="19"/>
    </location>
</feature>
<comment type="caution">
    <text evidence="3">The sequence shown here is derived from an EMBL/GenBank/DDBJ whole genome shotgun (WGS) entry which is preliminary data.</text>
</comment>
<dbReference type="Pfam" id="PF09832">
    <property type="entry name" value="DUF2059"/>
    <property type="match status" value="1"/>
</dbReference>
<evidence type="ECO:0000256" key="1">
    <source>
        <dbReference type="SAM" id="SignalP"/>
    </source>
</evidence>
<proteinExistence type="predicted"/>
<dbReference type="Proteomes" id="UP000265411">
    <property type="component" value="Unassembled WGS sequence"/>
</dbReference>
<dbReference type="RefSeq" id="WP_118129424.1">
    <property type="nucleotide sequence ID" value="NZ_LMAZ01000001.1"/>
</dbReference>
<dbReference type="AlphaFoldDB" id="A0A395R8V8"/>
<dbReference type="EMBL" id="LMAZ01000001">
    <property type="protein sequence ID" value="RGP56550.1"/>
    <property type="molecule type" value="Genomic_DNA"/>
</dbReference>
<keyword evidence="4" id="KW-1185">Reference proteome</keyword>
<gene>
    <name evidence="3" type="ORF">ASB58_04050</name>
</gene>
<feature type="chain" id="PRO_5017218794" description="DUF2059 domain-containing protein" evidence="1">
    <location>
        <begin position="20"/>
        <end position="168"/>
    </location>
</feature>
<organism evidence="3 4">
    <name type="scientific">Pseudomonas abyssi</name>
    <dbReference type="NCBI Taxonomy" id="170540"/>
    <lineage>
        <taxon>Bacteria</taxon>
        <taxon>Pseudomonadati</taxon>
        <taxon>Pseudomonadota</taxon>
        <taxon>Gammaproteobacteria</taxon>
        <taxon>Pseudomonadales</taxon>
        <taxon>Pseudomonadaceae</taxon>
        <taxon>Pseudomonas</taxon>
    </lineage>
</organism>
<sequence length="168" mass="18823">MKKLLLSIAFTLISPIAMANPPSDESIRELMTITETRELMEGAMAQADQMMRATMEQTMQGKEISAEDRKVLDEMRTDMIAVLDEALGWDAMEPLFIDVYQRSLSQSEVDAMLEFYRSDAGKAVIAKMPLIMQNTMGVMQQRMASVGPRIQQIQDEAVAKLQNKSAAQ</sequence>